<dbReference type="OrthoDB" id="9812921at2"/>
<reference evidence="4 5" key="1">
    <citation type="submission" date="2017-11" db="EMBL/GenBank/DDBJ databases">
        <title>Bradyrhizobium forestalis sp. nov., an efficient nitrogen-fixing bacterium isolated from nodules of forest legume species in the Amazon.</title>
        <authorList>
            <person name="Costa E.M."/>
            <person name="Guimaraes A."/>
            <person name="Carvalho T.S."/>
            <person name="Rodrigues T.L."/>
            <person name="Ribeiro P.R.A."/>
            <person name="Lebbe L."/>
            <person name="Willems A."/>
            <person name="Moreira F.M.S."/>
        </authorList>
    </citation>
    <scope>NUCLEOTIDE SEQUENCE [LARGE SCALE GENOMIC DNA]</scope>
    <source>
        <strain evidence="4 5">INPA54B</strain>
    </source>
</reference>
<feature type="chain" id="PRO_5014922163" description="Serine aminopeptidase S33 domain-containing protein" evidence="2">
    <location>
        <begin position="22"/>
        <end position="423"/>
    </location>
</feature>
<evidence type="ECO:0000256" key="2">
    <source>
        <dbReference type="SAM" id="SignalP"/>
    </source>
</evidence>
<dbReference type="InterPro" id="IPR022742">
    <property type="entry name" value="Hydrolase_4"/>
</dbReference>
<dbReference type="InterPro" id="IPR029058">
    <property type="entry name" value="AB_hydrolase_fold"/>
</dbReference>
<name>A0A2M8RHC6_9BRAD</name>
<dbReference type="Gene3D" id="3.40.50.1820">
    <property type="entry name" value="alpha/beta hydrolase"/>
    <property type="match status" value="1"/>
</dbReference>
<dbReference type="InterPro" id="IPR050261">
    <property type="entry name" value="FrsA_esterase"/>
</dbReference>
<dbReference type="AlphaFoldDB" id="A0A2M8RHC6"/>
<evidence type="ECO:0000313" key="5">
    <source>
        <dbReference type="Proteomes" id="UP000231194"/>
    </source>
</evidence>
<protein>
    <recommendedName>
        <fullName evidence="3">Serine aminopeptidase S33 domain-containing protein</fullName>
    </recommendedName>
</protein>
<keyword evidence="1" id="KW-0378">Hydrolase</keyword>
<dbReference type="GO" id="GO:0052689">
    <property type="term" value="F:carboxylic ester hydrolase activity"/>
    <property type="evidence" value="ECO:0007669"/>
    <property type="project" value="UniProtKB-ARBA"/>
</dbReference>
<evidence type="ECO:0000256" key="1">
    <source>
        <dbReference type="ARBA" id="ARBA00022801"/>
    </source>
</evidence>
<evidence type="ECO:0000313" key="4">
    <source>
        <dbReference type="EMBL" id="PJG57201.1"/>
    </source>
</evidence>
<dbReference type="EMBL" id="PGVG01000001">
    <property type="protein sequence ID" value="PJG57201.1"/>
    <property type="molecule type" value="Genomic_DNA"/>
</dbReference>
<keyword evidence="2" id="KW-0732">Signal</keyword>
<feature type="domain" description="Serine aminopeptidase S33" evidence="3">
    <location>
        <begin position="221"/>
        <end position="327"/>
    </location>
</feature>
<sequence>MRRASAVHLMVFLMLMQNAPAQPLTVDPESIVPLPDKFDMETPARDVPPEIARFQGAWIGTWHDDRHILVVERVRPDGHANVVFAQSDSAFYGMNREWWRGEATVAEGVLTMTGFRTFRYAFDGPDRLYLAATIASGVASGNVTSGALVRADPMRLAAGERPENWPWPGERLFLPHLTLRTPDDARPMMLEATFYPPAGPGPAPLAIITHGSDVGRNQLRSWSFATEAHWLRDNGFAVLVFTRRGRGMSEGVNGEEDFGRDHDGSLVDVSKGVAQAVEDLESAIAYGRKLPGVRPGPVLLSGQSRGGFLAMHYAGLKPDEVMGVVNFVGGWYPYGPVTTPYYANAGHGAAGKVPQLWLYADNDRLYREALIREYHQAFVAAGGKLRFELLHGVPGDGHLLRLFPDRWRPIADEFLASFNTRRP</sequence>
<dbReference type="SUPFAM" id="SSF53474">
    <property type="entry name" value="alpha/beta-Hydrolases"/>
    <property type="match status" value="1"/>
</dbReference>
<accession>A0A2M8RHC6</accession>
<organism evidence="4 5">
    <name type="scientific">Bradyrhizobium forestalis</name>
    <dbReference type="NCBI Taxonomy" id="1419263"/>
    <lineage>
        <taxon>Bacteria</taxon>
        <taxon>Pseudomonadati</taxon>
        <taxon>Pseudomonadota</taxon>
        <taxon>Alphaproteobacteria</taxon>
        <taxon>Hyphomicrobiales</taxon>
        <taxon>Nitrobacteraceae</taxon>
        <taxon>Bradyrhizobium</taxon>
    </lineage>
</organism>
<evidence type="ECO:0000259" key="3">
    <source>
        <dbReference type="Pfam" id="PF12146"/>
    </source>
</evidence>
<keyword evidence="5" id="KW-1185">Reference proteome</keyword>
<gene>
    <name evidence="4" type="ORF">CVM73_02015</name>
</gene>
<dbReference type="Proteomes" id="UP000231194">
    <property type="component" value="Unassembled WGS sequence"/>
</dbReference>
<feature type="signal peptide" evidence="2">
    <location>
        <begin position="1"/>
        <end position="21"/>
    </location>
</feature>
<proteinExistence type="predicted"/>
<dbReference type="Pfam" id="PF12146">
    <property type="entry name" value="Hydrolase_4"/>
    <property type="match status" value="1"/>
</dbReference>
<dbReference type="PANTHER" id="PTHR22946">
    <property type="entry name" value="DIENELACTONE HYDROLASE DOMAIN-CONTAINING PROTEIN-RELATED"/>
    <property type="match status" value="1"/>
</dbReference>
<dbReference type="PANTHER" id="PTHR22946:SF9">
    <property type="entry name" value="POLYKETIDE TRANSFERASE AF380"/>
    <property type="match status" value="1"/>
</dbReference>
<comment type="caution">
    <text evidence="4">The sequence shown here is derived from an EMBL/GenBank/DDBJ whole genome shotgun (WGS) entry which is preliminary data.</text>
</comment>